<sequence length="357" mass="39805">MTRLTWGWLRHAGLLPLTWMVEATEEDNAPIEDDGEVKQMVPEPTDNQVSQHLEAYLLWLFCWVLFTSSHGDFVDACLVGYARTIADGKELQISWRSVVLATAYHNSSPYDTDMYHGDAVDRSTVGALWCRRWVTHVYEHFVEQLDRLTADDVCWAPYSDQETEDCAPEGLSSMCWCNRAYRRTQKKLVFDIFVEDYAVHKVMHQFGLRQVVPVLIGMRVPDSTHARTSTSGWPGTPDRSLKGSPTVRSDAGRDGAVCLLGPQWGEACSDPDVVQDGLGGGHVDAYAEAGTSCGPVRRLRRGTFTCPACTWASWRARLDTCPASAYAGGGVFITPTNKYDCWGENPQLFAKYGMTAN</sequence>
<dbReference type="PANTHER" id="PTHR46033:SF78">
    <property type="entry name" value="OS06G0232700 PROTEIN"/>
    <property type="match status" value="1"/>
</dbReference>
<accession>L0P1J8</accession>
<evidence type="ECO:0000256" key="2">
    <source>
        <dbReference type="SAM" id="SignalP"/>
    </source>
</evidence>
<dbReference type="EMBL" id="FO203436">
    <property type="protein sequence ID" value="CCI55296.1"/>
    <property type="molecule type" value="Genomic_DNA"/>
</dbReference>
<evidence type="ECO:0000256" key="1">
    <source>
        <dbReference type="SAM" id="MobiDB-lite"/>
    </source>
</evidence>
<organism evidence="4">
    <name type="scientific">Phyllostachys edulis</name>
    <name type="common">Tortoise shell bamboo</name>
    <name type="synonym">Bambusa edulis</name>
    <dbReference type="NCBI Taxonomy" id="38705"/>
    <lineage>
        <taxon>Eukaryota</taxon>
        <taxon>Viridiplantae</taxon>
        <taxon>Streptophyta</taxon>
        <taxon>Embryophyta</taxon>
        <taxon>Tracheophyta</taxon>
        <taxon>Spermatophyta</taxon>
        <taxon>Magnoliopsida</taxon>
        <taxon>Liliopsida</taxon>
        <taxon>Poales</taxon>
        <taxon>Poaceae</taxon>
        <taxon>BOP clade</taxon>
        <taxon>Bambusoideae</taxon>
        <taxon>Arundinarodae</taxon>
        <taxon>Arundinarieae</taxon>
        <taxon>Arundinariinae</taxon>
        <taxon>Phyllostachys</taxon>
    </lineage>
</organism>
<proteinExistence type="predicted"/>
<feature type="region of interest" description="Disordered" evidence="1">
    <location>
        <begin position="224"/>
        <end position="248"/>
    </location>
</feature>
<dbReference type="PANTHER" id="PTHR46033">
    <property type="entry name" value="PROTEIN MAIN-LIKE 2"/>
    <property type="match status" value="1"/>
</dbReference>
<dbReference type="InterPro" id="IPR019557">
    <property type="entry name" value="AminoTfrase-like_pln_mobile"/>
</dbReference>
<protein>
    <submittedName>
        <fullName evidence="4">PH01B001G05.19 protein</fullName>
    </submittedName>
</protein>
<dbReference type="Pfam" id="PF10536">
    <property type="entry name" value="PMD"/>
    <property type="match status" value="1"/>
</dbReference>
<name>L0P1J8_PHYED</name>
<dbReference type="GO" id="GO:0010073">
    <property type="term" value="P:meristem maintenance"/>
    <property type="evidence" value="ECO:0007669"/>
    <property type="project" value="InterPro"/>
</dbReference>
<dbReference type="AlphaFoldDB" id="L0P1J8"/>
<gene>
    <name evidence="4" type="primary">PH01B001G05.19</name>
</gene>
<feature type="domain" description="Aminotransferase-like plant mobile" evidence="3">
    <location>
        <begin position="128"/>
        <end position="221"/>
    </location>
</feature>
<reference evidence="4" key="1">
    <citation type="submission" date="2012-05" db="EMBL/GenBank/DDBJ databases">
        <authorList>
            <person name="Han B."/>
            <person name="Lu Y."/>
            <person name="Feng Q."/>
            <person name="Zhao Q."/>
            <person name="Lu T.T."/>
            <person name="Li Y."/>
            <person name="Liu K.Y."/>
            <person name="Huang X.H."/>
            <person name="Fan D.L."/>
            <person name="Weng Q.J."/>
            <person name="Zhang L."/>
            <person name="Lu Y.Q."/>
            <person name="Guo Y.L."/>
            <person name="Li W.J."/>
            <person name="Zhou C.C."/>
            <person name="Lu H.Y."/>
            <person name="Huang T."/>
            <person name="Zhu C.R."/>
            <person name="Zhao Y."/>
            <person name="Hu T."/>
            <person name="Yao N."/>
        </authorList>
    </citation>
    <scope>NUCLEOTIDE SEQUENCE</scope>
</reference>
<feature type="chain" id="PRO_5003947251" evidence="2">
    <location>
        <begin position="24"/>
        <end position="357"/>
    </location>
</feature>
<feature type="signal peptide" evidence="2">
    <location>
        <begin position="1"/>
        <end position="23"/>
    </location>
</feature>
<evidence type="ECO:0000259" key="3">
    <source>
        <dbReference type="Pfam" id="PF10536"/>
    </source>
</evidence>
<keyword evidence="2" id="KW-0732">Signal</keyword>
<evidence type="ECO:0000313" key="4">
    <source>
        <dbReference type="EMBL" id="CCI55296.1"/>
    </source>
</evidence>
<dbReference type="InterPro" id="IPR044824">
    <property type="entry name" value="MAIN-like"/>
</dbReference>